<evidence type="ECO:0000256" key="1">
    <source>
        <dbReference type="SAM" id="Phobius"/>
    </source>
</evidence>
<organism evidence="2 3">
    <name type="scientific">Mucilaginibacter auburnensis</name>
    <dbReference type="NCBI Taxonomy" id="1457233"/>
    <lineage>
        <taxon>Bacteria</taxon>
        <taxon>Pseudomonadati</taxon>
        <taxon>Bacteroidota</taxon>
        <taxon>Sphingobacteriia</taxon>
        <taxon>Sphingobacteriales</taxon>
        <taxon>Sphingobacteriaceae</taxon>
        <taxon>Mucilaginibacter</taxon>
    </lineage>
</organism>
<dbReference type="EMBL" id="PGFJ01000001">
    <property type="protein sequence ID" value="PJJ83514.1"/>
    <property type="molecule type" value="Genomic_DNA"/>
</dbReference>
<keyword evidence="3" id="KW-1185">Reference proteome</keyword>
<gene>
    <name evidence="2" type="ORF">CLV57_0497</name>
</gene>
<feature type="transmembrane region" description="Helical" evidence="1">
    <location>
        <begin position="473"/>
        <end position="494"/>
    </location>
</feature>
<dbReference type="Proteomes" id="UP000242687">
    <property type="component" value="Unassembled WGS sequence"/>
</dbReference>
<evidence type="ECO:0000313" key="2">
    <source>
        <dbReference type="EMBL" id="PJJ83514.1"/>
    </source>
</evidence>
<proteinExistence type="predicted"/>
<keyword evidence="1" id="KW-0812">Transmembrane</keyword>
<keyword evidence="1" id="KW-0472">Membrane</keyword>
<evidence type="ECO:0000313" key="3">
    <source>
        <dbReference type="Proteomes" id="UP000242687"/>
    </source>
</evidence>
<accession>A0A2H9VRS1</accession>
<keyword evidence="1" id="KW-1133">Transmembrane helix</keyword>
<protein>
    <submittedName>
        <fullName evidence="2">Uncharacterized protein</fullName>
    </submittedName>
</protein>
<name>A0A2H9VRS1_9SPHI</name>
<sequence>MSPEEKKDLIIQVAKVIKRQNSSETYPYYHDFINICSAYGLDEYAFNMEILPNAYSQVPKVINSGPHCVIFGERCFTTEQMGLVFFNHPSKSEIYMKDDAFFRKDIREIEDADKSMELLEVFNSETLIDRRYLKFVYHLNKNLPYRVETFYAENIDALITKGFDDVTFYNLILKEFLQGYIHIWLEQTDLENFAKLKQHDSYHDFLTFIYAVNKNYPFYVNTQTFKTPQELVVFCQQDPAFRPALHKSLTNGNIQIWLHGIGKQDWYDEYLKLSTYINNLADYSDNEKLALRIQALQHVADPALSLPYLNASVKKIDFINIEGARPVISVFNLTCDNIGYVKARLSLRNTVNDNSLQPESITLSNTVIDFNSFEGKTVASVTVEVNPLHFVKDKQYSFEISIATLYQAITIPVTVTVVFPKKEYAIYLAKYAAFGAVFFLLIRAIDEKITDRQDFYPEIPTFAGIYNSFEDFYWKYIIVFIIMLCGLILSFRLIKKLEKL</sequence>
<dbReference type="AlphaFoldDB" id="A0A2H9VRS1"/>
<reference evidence="2 3" key="1">
    <citation type="submission" date="2017-11" db="EMBL/GenBank/DDBJ databases">
        <title>Genomic Encyclopedia of Archaeal and Bacterial Type Strains, Phase II (KMG-II): From Individual Species to Whole Genera.</title>
        <authorList>
            <person name="Goeker M."/>
        </authorList>
    </citation>
    <scope>NUCLEOTIDE SEQUENCE [LARGE SCALE GENOMIC DNA]</scope>
    <source>
        <strain evidence="2 3">DSM 28175</strain>
    </source>
</reference>
<feature type="transmembrane region" description="Helical" evidence="1">
    <location>
        <begin position="400"/>
        <end position="419"/>
    </location>
</feature>
<comment type="caution">
    <text evidence="2">The sequence shown here is derived from an EMBL/GenBank/DDBJ whole genome shotgun (WGS) entry which is preliminary data.</text>
</comment>
<feature type="transmembrane region" description="Helical" evidence="1">
    <location>
        <begin position="426"/>
        <end position="445"/>
    </location>
</feature>